<evidence type="ECO:0000256" key="3">
    <source>
        <dbReference type="ARBA" id="ARBA00007353"/>
    </source>
</evidence>
<dbReference type="CDD" id="cd16833">
    <property type="entry name" value="YfiH"/>
    <property type="match status" value="1"/>
</dbReference>
<evidence type="ECO:0000313" key="12">
    <source>
        <dbReference type="EMBL" id="EPD30306.1"/>
    </source>
</evidence>
<protein>
    <recommendedName>
        <fullName evidence="14">Purine nucleoside phosphorylase</fullName>
    </recommendedName>
</protein>
<keyword evidence="7" id="KW-0862">Zinc</keyword>
<dbReference type="InterPro" id="IPR011324">
    <property type="entry name" value="Cytotoxic_necrot_fac-like_cat"/>
</dbReference>
<comment type="similarity">
    <text evidence="3">Belongs to the purine nucleoside phosphorylase YfiH/LACC1 family.</text>
</comment>
<evidence type="ECO:0000256" key="9">
    <source>
        <dbReference type="ARBA" id="ARBA00047989"/>
    </source>
</evidence>
<dbReference type="Pfam" id="PF02578">
    <property type="entry name" value="Cu-oxidase_4"/>
    <property type="match status" value="1"/>
</dbReference>
<evidence type="ECO:0000256" key="2">
    <source>
        <dbReference type="ARBA" id="ARBA00003215"/>
    </source>
</evidence>
<dbReference type="Gene3D" id="3.60.140.10">
    <property type="entry name" value="CNF1/YfiH-like putative cysteine hydrolases"/>
    <property type="match status" value="1"/>
</dbReference>
<dbReference type="Proteomes" id="UP000014387">
    <property type="component" value="Unassembled WGS sequence"/>
</dbReference>
<dbReference type="AlphaFoldDB" id="A0A9W5VVV4"/>
<comment type="function">
    <text evidence="2">Purine nucleoside enzyme that catalyzes the phosphorolysis of adenosine and inosine nucleosides, yielding D-ribose 1-phosphate and the respective free bases, adenine and hypoxanthine. Also catalyzes the phosphorolysis of S-methyl-5'-thioadenosine into adenine and S-methyl-5-thio-alpha-D-ribose 1-phosphate. Also has adenosine deaminase activity.</text>
</comment>
<keyword evidence="13" id="KW-1185">Reference proteome</keyword>
<keyword evidence="5" id="KW-0479">Metal-binding</keyword>
<dbReference type="SUPFAM" id="SSF64438">
    <property type="entry name" value="CNF1/YfiH-like putative cysteine hydrolases"/>
    <property type="match status" value="1"/>
</dbReference>
<keyword evidence="6" id="KW-0378">Hydrolase</keyword>
<evidence type="ECO:0000256" key="4">
    <source>
        <dbReference type="ARBA" id="ARBA00022679"/>
    </source>
</evidence>
<organism evidence="12 13">
    <name type="scientific">Gleimia europaea ACS-120-V-Col10b</name>
    <dbReference type="NCBI Taxonomy" id="883069"/>
    <lineage>
        <taxon>Bacteria</taxon>
        <taxon>Bacillati</taxon>
        <taxon>Actinomycetota</taxon>
        <taxon>Actinomycetes</taxon>
        <taxon>Actinomycetales</taxon>
        <taxon>Actinomycetaceae</taxon>
        <taxon>Gleimia</taxon>
    </lineage>
</organism>
<dbReference type="InterPro" id="IPR003730">
    <property type="entry name" value="Cu_polyphenol_OxRdtase"/>
</dbReference>
<dbReference type="RefSeq" id="WP_016443418.1">
    <property type="nucleotide sequence ID" value="NZ_KE150266.1"/>
</dbReference>
<gene>
    <name evidence="12" type="ORF">HMPREF9238_00043</name>
</gene>
<dbReference type="GO" id="GO:0016787">
    <property type="term" value="F:hydrolase activity"/>
    <property type="evidence" value="ECO:0007669"/>
    <property type="project" value="UniProtKB-KW"/>
</dbReference>
<reference evidence="12 13" key="1">
    <citation type="submission" date="2013-05" db="EMBL/GenBank/DDBJ databases">
        <title>The Genome Sequence of Actinomyces europaeus ACS-120-V-COL10B.</title>
        <authorList>
            <consortium name="The Broad Institute Genomics Platform"/>
            <person name="Earl A."/>
            <person name="Ward D."/>
            <person name="Feldgarden M."/>
            <person name="Gevers D."/>
            <person name="Saerens B."/>
            <person name="Vaneechoutte M."/>
            <person name="Walker B."/>
            <person name="Young S."/>
            <person name="Zeng Q."/>
            <person name="Gargeya S."/>
            <person name="Fitzgerald M."/>
            <person name="Haas B."/>
            <person name="Abouelleil A."/>
            <person name="Allen A.W."/>
            <person name="Alvarado L."/>
            <person name="Arachchi H.M."/>
            <person name="Berlin A.M."/>
            <person name="Chapman S.B."/>
            <person name="Gainer-Dewar J."/>
            <person name="Goldberg J."/>
            <person name="Griggs A."/>
            <person name="Gujja S."/>
            <person name="Hansen M."/>
            <person name="Howarth C."/>
            <person name="Imamovic A."/>
            <person name="Ireland A."/>
            <person name="Larimer J."/>
            <person name="McCowan C."/>
            <person name="Murphy C."/>
            <person name="Pearson M."/>
            <person name="Poon T.W."/>
            <person name="Priest M."/>
            <person name="Roberts A."/>
            <person name="Saif S."/>
            <person name="Shea T."/>
            <person name="Sisk P."/>
            <person name="Sykes S."/>
            <person name="Wortman J."/>
            <person name="Nusbaum C."/>
            <person name="Birren B."/>
        </authorList>
    </citation>
    <scope>NUCLEOTIDE SEQUENCE [LARGE SCALE GENOMIC DNA]</scope>
    <source>
        <strain evidence="12 13">ACS-120-V-Col10b</strain>
    </source>
</reference>
<comment type="caution">
    <text evidence="12">The sequence shown here is derived from an EMBL/GenBank/DDBJ whole genome shotgun (WGS) entry which is preliminary data.</text>
</comment>
<comment type="catalytic activity">
    <reaction evidence="11">
        <text>S-methyl-5'-thioadenosine + phosphate = 5-(methylsulfanyl)-alpha-D-ribose 1-phosphate + adenine</text>
        <dbReference type="Rhea" id="RHEA:11852"/>
        <dbReference type="ChEBI" id="CHEBI:16708"/>
        <dbReference type="ChEBI" id="CHEBI:17509"/>
        <dbReference type="ChEBI" id="CHEBI:43474"/>
        <dbReference type="ChEBI" id="CHEBI:58533"/>
        <dbReference type="EC" id="2.4.2.28"/>
    </reaction>
    <physiologicalReaction direction="left-to-right" evidence="11">
        <dbReference type="Rhea" id="RHEA:11853"/>
    </physiologicalReaction>
</comment>
<comment type="catalytic activity">
    <reaction evidence="9">
        <text>adenosine + H2O + H(+) = inosine + NH4(+)</text>
        <dbReference type="Rhea" id="RHEA:24408"/>
        <dbReference type="ChEBI" id="CHEBI:15377"/>
        <dbReference type="ChEBI" id="CHEBI:15378"/>
        <dbReference type="ChEBI" id="CHEBI:16335"/>
        <dbReference type="ChEBI" id="CHEBI:17596"/>
        <dbReference type="ChEBI" id="CHEBI:28938"/>
        <dbReference type="EC" id="3.5.4.4"/>
    </reaction>
    <physiologicalReaction direction="left-to-right" evidence="9">
        <dbReference type="Rhea" id="RHEA:24409"/>
    </physiologicalReaction>
</comment>
<evidence type="ECO:0008006" key="14">
    <source>
        <dbReference type="Google" id="ProtNLM"/>
    </source>
</evidence>
<keyword evidence="8" id="KW-0186">Copper</keyword>
<evidence type="ECO:0000313" key="13">
    <source>
        <dbReference type="Proteomes" id="UP000014387"/>
    </source>
</evidence>
<evidence type="ECO:0000256" key="7">
    <source>
        <dbReference type="ARBA" id="ARBA00022833"/>
    </source>
</evidence>
<sequence>MTSSSSRVRYGFSRAVTNPAQVGQALSWPNYGLNTGAPRSVVLADRQALCESIGAPVVWMNQIHSDIVSVVGSEDAGLDNSVTADAVITKDRVALAVQVADCVPVLLFDRAAGVVAAVHAGRAGAKAFIVAKTVSQMTSMGCSPRNITAAVGPCICAACYEVGEDVFAQAVSVRPEMAAKSRWGTRSLDVRACVLRDLEHVGEVEIDDTCTLESHDLNSYRRSPRCGRQIGWVLLD</sequence>
<dbReference type="PANTHER" id="PTHR30616">
    <property type="entry name" value="UNCHARACTERIZED PROTEIN YFIH"/>
    <property type="match status" value="1"/>
</dbReference>
<proteinExistence type="inferred from homology"/>
<accession>A0A9W5VVV4</accession>
<evidence type="ECO:0000256" key="1">
    <source>
        <dbReference type="ARBA" id="ARBA00000553"/>
    </source>
</evidence>
<dbReference type="PANTHER" id="PTHR30616:SF2">
    <property type="entry name" value="PURINE NUCLEOSIDE PHOSPHORYLASE LACC1"/>
    <property type="match status" value="1"/>
</dbReference>
<evidence type="ECO:0000256" key="5">
    <source>
        <dbReference type="ARBA" id="ARBA00022723"/>
    </source>
</evidence>
<dbReference type="GO" id="GO:0005507">
    <property type="term" value="F:copper ion binding"/>
    <property type="evidence" value="ECO:0007669"/>
    <property type="project" value="TreeGrafter"/>
</dbReference>
<evidence type="ECO:0000256" key="6">
    <source>
        <dbReference type="ARBA" id="ARBA00022801"/>
    </source>
</evidence>
<dbReference type="OrthoDB" id="4279at2"/>
<comment type="catalytic activity">
    <reaction evidence="10">
        <text>adenosine + phosphate = alpha-D-ribose 1-phosphate + adenine</text>
        <dbReference type="Rhea" id="RHEA:27642"/>
        <dbReference type="ChEBI" id="CHEBI:16335"/>
        <dbReference type="ChEBI" id="CHEBI:16708"/>
        <dbReference type="ChEBI" id="CHEBI:43474"/>
        <dbReference type="ChEBI" id="CHEBI:57720"/>
        <dbReference type="EC" id="2.4.2.1"/>
    </reaction>
    <physiologicalReaction direction="left-to-right" evidence="10">
        <dbReference type="Rhea" id="RHEA:27643"/>
    </physiologicalReaction>
</comment>
<name>A0A9W5VVV4_9ACTO</name>
<comment type="catalytic activity">
    <reaction evidence="1">
        <text>inosine + phosphate = alpha-D-ribose 1-phosphate + hypoxanthine</text>
        <dbReference type="Rhea" id="RHEA:27646"/>
        <dbReference type="ChEBI" id="CHEBI:17368"/>
        <dbReference type="ChEBI" id="CHEBI:17596"/>
        <dbReference type="ChEBI" id="CHEBI:43474"/>
        <dbReference type="ChEBI" id="CHEBI:57720"/>
        <dbReference type="EC" id="2.4.2.1"/>
    </reaction>
    <physiologicalReaction direction="left-to-right" evidence="1">
        <dbReference type="Rhea" id="RHEA:27647"/>
    </physiologicalReaction>
</comment>
<dbReference type="InterPro" id="IPR038371">
    <property type="entry name" value="Cu_polyphenol_OxRdtase_sf"/>
</dbReference>
<keyword evidence="4" id="KW-0808">Transferase</keyword>
<dbReference type="GO" id="GO:0017061">
    <property type="term" value="F:S-methyl-5-thioadenosine phosphorylase activity"/>
    <property type="evidence" value="ECO:0007669"/>
    <property type="project" value="UniProtKB-EC"/>
</dbReference>
<dbReference type="EMBL" id="AGWN01000001">
    <property type="protein sequence ID" value="EPD30306.1"/>
    <property type="molecule type" value="Genomic_DNA"/>
</dbReference>
<evidence type="ECO:0000256" key="8">
    <source>
        <dbReference type="ARBA" id="ARBA00023008"/>
    </source>
</evidence>
<evidence type="ECO:0000256" key="10">
    <source>
        <dbReference type="ARBA" id="ARBA00048968"/>
    </source>
</evidence>
<evidence type="ECO:0000256" key="11">
    <source>
        <dbReference type="ARBA" id="ARBA00049893"/>
    </source>
</evidence>